<feature type="domain" description="Tyr recombinase" evidence="7">
    <location>
        <begin position="516"/>
        <end position="722"/>
    </location>
</feature>
<dbReference type="PANTHER" id="PTHR43605:SF10">
    <property type="entry name" value="ACYL-COA SYNTHETASE MEDIUM CHAIN FAMILY MEMBER 3"/>
    <property type="match status" value="1"/>
</dbReference>
<dbReference type="Proteomes" id="UP001348641">
    <property type="component" value="Unassembled WGS sequence"/>
</dbReference>
<name>A0ABU7KT74_9ACTN</name>
<evidence type="ECO:0000256" key="4">
    <source>
        <dbReference type="ARBA" id="ARBA00022840"/>
    </source>
</evidence>
<dbReference type="SUPFAM" id="SSF56349">
    <property type="entry name" value="DNA breaking-rejoining enzymes"/>
    <property type="match status" value="1"/>
</dbReference>
<evidence type="ECO:0000256" key="1">
    <source>
        <dbReference type="ARBA" id="ARBA00006432"/>
    </source>
</evidence>
<evidence type="ECO:0000256" key="6">
    <source>
        <dbReference type="SAM" id="MobiDB-lite"/>
    </source>
</evidence>
<evidence type="ECO:0000313" key="9">
    <source>
        <dbReference type="Proteomes" id="UP001348641"/>
    </source>
</evidence>
<dbReference type="SUPFAM" id="SSF56801">
    <property type="entry name" value="Acetyl-CoA synthetase-like"/>
    <property type="match status" value="1"/>
</dbReference>
<evidence type="ECO:0000259" key="7">
    <source>
        <dbReference type="PROSITE" id="PS51898"/>
    </source>
</evidence>
<evidence type="ECO:0000256" key="5">
    <source>
        <dbReference type="ARBA" id="ARBA00023172"/>
    </source>
</evidence>
<dbReference type="Gene3D" id="3.40.50.12780">
    <property type="entry name" value="N-terminal domain of ligase-like"/>
    <property type="match status" value="1"/>
</dbReference>
<dbReference type="InterPro" id="IPR000873">
    <property type="entry name" value="AMP-dep_synth/lig_dom"/>
</dbReference>
<dbReference type="Pfam" id="PF00501">
    <property type="entry name" value="AMP-binding"/>
    <property type="match status" value="1"/>
</dbReference>
<gene>
    <name evidence="8" type="ORF">Q8A49_18465</name>
</gene>
<comment type="similarity">
    <text evidence="1">Belongs to the ATP-dependent AMP-binding enzyme family.</text>
</comment>
<proteinExistence type="inferred from homology"/>
<dbReference type="PANTHER" id="PTHR43605">
    <property type="entry name" value="ACYL-COENZYME A SYNTHETASE"/>
    <property type="match status" value="1"/>
</dbReference>
<keyword evidence="5" id="KW-0233">DNA recombination</keyword>
<dbReference type="InterPro" id="IPR042099">
    <property type="entry name" value="ANL_N_sf"/>
</dbReference>
<organism evidence="8 9">
    <name type="scientific">Nocardiopsis tropica</name>
    <dbReference type="NCBI Taxonomy" id="109330"/>
    <lineage>
        <taxon>Bacteria</taxon>
        <taxon>Bacillati</taxon>
        <taxon>Actinomycetota</taxon>
        <taxon>Actinomycetes</taxon>
        <taxon>Streptosporangiales</taxon>
        <taxon>Nocardiopsidaceae</taxon>
        <taxon>Nocardiopsis</taxon>
    </lineage>
</organism>
<comment type="caution">
    <text evidence="8">The sequence shown here is derived from an EMBL/GenBank/DDBJ whole genome shotgun (WGS) entry which is preliminary data.</text>
</comment>
<dbReference type="InterPro" id="IPR011010">
    <property type="entry name" value="DNA_brk_join_enz"/>
</dbReference>
<dbReference type="EMBL" id="JAUUCC010000047">
    <property type="protein sequence ID" value="MEE2052487.1"/>
    <property type="molecule type" value="Genomic_DNA"/>
</dbReference>
<sequence length="726" mass="77094">MPVPDPAHHVRDWLATYDTPTTSVAHLLCDRHDPHTVATTEIGPTLTATTLTYGELAHRSRALATGLADLGITTGDRVATLLPKGTDLTVTALAVWRLGAVLVPLLSSFAPSAINERLTNSRTRLVVCDAEYRTKLDPTPHTTPTWDIATTGTHPLRPGDHTLTTLTQPTTTPTVTDTPIGGHGTLAILYVSANVGPPRGVPVPARALTAMHAYHHYGLGVRDDDVYWNTADPGSAYGLYHGLISPLLAGHGSLALRAGFFDPELTLDVLGLYGVTNLAADPTTYRTLRAATKTLPPEVMVQRLTSAGEPLAPDVIDWVADVFGVPVRDHYGQTELGWCIGVPNGDTPTPPAPLVPGAIGPALPGWNIQVLEAVSDDPAPLGTYGRIAIDLANSPLAWFDGYLDNEAASQVRFTPDHAHYLTGDTGIQDRDGQIFFSTRDDGAILTHGYRIGPTEVEAVLNDHLATTKAAPATVDRALGAIASRHAAAGQAVSTKAARLVLRSYRREWAAAGGRRKQAPALSVEELRQMLDTAQEDLTGLRDRTLLLLGYAMMARRSELAALNTTDLRQVPEGLEVFVATSKTDKDSTGTTVAIPYGTHLLTCPVRTTTAYLAALADTGITRGPLLRSIDRHGRVAGTAESAGRGTGRMSGAGINLVVKRLAEKAGIENVTAHSLRAGPATAAAAAGAPRAWIARQGRWSEASTAVDTYIRPADAWRDNPIRKVGL</sequence>
<dbReference type="Pfam" id="PF00589">
    <property type="entry name" value="Phage_integrase"/>
    <property type="match status" value="1"/>
</dbReference>
<keyword evidence="3" id="KW-0547">Nucleotide-binding</keyword>
<dbReference type="PROSITE" id="PS51898">
    <property type="entry name" value="TYR_RECOMBINASE"/>
    <property type="match status" value="1"/>
</dbReference>
<keyword evidence="4" id="KW-0067">ATP-binding</keyword>
<keyword evidence="2" id="KW-0436">Ligase</keyword>
<dbReference type="RefSeq" id="WP_330159512.1">
    <property type="nucleotide sequence ID" value="NZ_JAUUCC010000047.1"/>
</dbReference>
<protein>
    <submittedName>
        <fullName evidence="8">AMP-binding protein</fullName>
    </submittedName>
</protein>
<feature type="compositionally biased region" description="Low complexity" evidence="6">
    <location>
        <begin position="162"/>
        <end position="178"/>
    </location>
</feature>
<accession>A0ABU7KT74</accession>
<dbReference type="Gene3D" id="1.10.443.10">
    <property type="entry name" value="Intergrase catalytic core"/>
    <property type="match status" value="1"/>
</dbReference>
<evidence type="ECO:0000313" key="8">
    <source>
        <dbReference type="EMBL" id="MEE2052487.1"/>
    </source>
</evidence>
<dbReference type="InterPro" id="IPR002104">
    <property type="entry name" value="Integrase_catalytic"/>
</dbReference>
<dbReference type="InterPro" id="IPR013762">
    <property type="entry name" value="Integrase-like_cat_sf"/>
</dbReference>
<reference evidence="8 9" key="1">
    <citation type="submission" date="2023-07" db="EMBL/GenBank/DDBJ databases">
        <authorList>
            <person name="Girao M."/>
            <person name="Carvalho M.F."/>
        </authorList>
    </citation>
    <scope>NUCLEOTIDE SEQUENCE [LARGE SCALE GENOMIC DNA]</scope>
    <source>
        <strain evidence="8 9">66/93</strain>
    </source>
</reference>
<evidence type="ECO:0000256" key="3">
    <source>
        <dbReference type="ARBA" id="ARBA00022741"/>
    </source>
</evidence>
<dbReference type="InterPro" id="IPR051087">
    <property type="entry name" value="Mitochondrial_ACSM"/>
</dbReference>
<feature type="region of interest" description="Disordered" evidence="6">
    <location>
        <begin position="150"/>
        <end position="178"/>
    </location>
</feature>
<evidence type="ECO:0000256" key="2">
    <source>
        <dbReference type="ARBA" id="ARBA00022598"/>
    </source>
</evidence>